<feature type="binding site" evidence="4">
    <location>
        <position position="262"/>
    </location>
    <ligand>
        <name>pyridoxal 5'-phosphate</name>
        <dbReference type="ChEBI" id="CHEBI:597326"/>
    </ligand>
</feature>
<dbReference type="InterPro" id="IPR015421">
    <property type="entry name" value="PyrdxlP-dep_Trfase_major"/>
</dbReference>
<dbReference type="EMBL" id="LVVM01003459">
    <property type="protein sequence ID" value="OJA14854.1"/>
    <property type="molecule type" value="Genomic_DNA"/>
</dbReference>
<evidence type="ECO:0000313" key="8">
    <source>
        <dbReference type="Proteomes" id="UP000183567"/>
    </source>
</evidence>
<evidence type="ECO:0000256" key="2">
    <source>
        <dbReference type="ARBA" id="ARBA00022801"/>
    </source>
</evidence>
<gene>
    <name evidence="4" type="primary">BNA5</name>
    <name evidence="7" type="ORF">AZE42_00797</name>
</gene>
<feature type="binding site" evidence="4">
    <location>
        <position position="343"/>
    </location>
    <ligand>
        <name>pyridoxal 5'-phosphate</name>
        <dbReference type="ChEBI" id="CHEBI:597326"/>
    </ligand>
</feature>
<comment type="cofactor">
    <cofactor evidence="4 5">
        <name>pyridoxal 5'-phosphate</name>
        <dbReference type="ChEBI" id="CHEBI:597326"/>
    </cofactor>
</comment>
<comment type="subunit">
    <text evidence="4 5">Homodimer.</text>
</comment>
<accession>A0A1J8PZY6</accession>
<keyword evidence="2 4" id="KW-0378">Hydrolase</keyword>
<protein>
    <recommendedName>
        <fullName evidence="4 5">Kynureninase</fullName>
        <ecNumber evidence="4 5">3.7.1.3</ecNumber>
    </recommendedName>
    <alternativeName>
        <fullName evidence="4">Biosynthesis of nicotinic acid protein 5</fullName>
    </alternativeName>
    <alternativeName>
        <fullName evidence="4">L-kynurenine hydrolase</fullName>
    </alternativeName>
</protein>
<evidence type="ECO:0000259" key="6">
    <source>
        <dbReference type="Pfam" id="PF00266"/>
    </source>
</evidence>
<dbReference type="EC" id="3.7.1.3" evidence="4 5"/>
<comment type="function">
    <text evidence="4 5">Catalyzes the cleavage of L-kynurenine (L-Kyn) and L-3-hydroxykynurenine (L-3OHKyn) into anthranilic acid (AA) and 3-hydroxyanthranilic acid (3-OHAA), respectively.</text>
</comment>
<dbReference type="HAMAP" id="MF_01970">
    <property type="entry name" value="Kynureninase"/>
    <property type="match status" value="1"/>
</dbReference>
<keyword evidence="1 4" id="KW-0662">Pyridine nucleotide biosynthesis</keyword>
<organism evidence="7 8">
    <name type="scientific">Rhizopogon vesiculosus</name>
    <dbReference type="NCBI Taxonomy" id="180088"/>
    <lineage>
        <taxon>Eukaryota</taxon>
        <taxon>Fungi</taxon>
        <taxon>Dikarya</taxon>
        <taxon>Basidiomycota</taxon>
        <taxon>Agaricomycotina</taxon>
        <taxon>Agaricomycetes</taxon>
        <taxon>Agaricomycetidae</taxon>
        <taxon>Boletales</taxon>
        <taxon>Suillineae</taxon>
        <taxon>Rhizopogonaceae</taxon>
        <taxon>Rhizopogon</taxon>
    </lineage>
</organism>
<sequence>MSNIRVDKALSDQFIIPSNKDIGATAVPEENGELLRYITSISLSSGHPADQRCTYLCGNSLGPLNKRSKALLQEELHVWGTRAVEGHFAHPYGREWVSITDTVTPLLADLVGASENEVACMSTLTANLHLMMATFYKPTAGRFKILCEGRAFPSDQYAFDSQARLHGYDPNEAIIEMWPREGEYTLRESDILDLITKEGPSIALVIFSGVQYYTAQWFPMKAITNAAKAQGCICGWDLAHAIGNVPMALHDWGVDFAVWCSYKYLNSGPGGVGGLFVHKKWENILRPQCVIVFVIAAFSLCWSVLNDVTFRYAGWFGHDPVTRFDMPPQFSAIPGAQGFQQSNPPVLAIISLLGSLQIFKEVGMMGPLRERSLQLTSELETKLMKSRFYVPVNEVSTRYLLRGGAGGKDHTTQQGQSGFTIITPRDPESRGSQLSLLFLPPDSDVMQKVMNALSAKGVVGDKRNPNVIRLTPAPLYNTLGDCERAAACLEDAFEGLTEATIL</sequence>
<dbReference type="InterPro" id="IPR010111">
    <property type="entry name" value="Kynureninase"/>
</dbReference>
<dbReference type="AlphaFoldDB" id="A0A1J8PZY6"/>
<dbReference type="GO" id="GO:0005737">
    <property type="term" value="C:cytoplasm"/>
    <property type="evidence" value="ECO:0007669"/>
    <property type="project" value="UniProtKB-SubCell"/>
</dbReference>
<comment type="pathway">
    <text evidence="4 5">Cofactor biosynthesis; NAD(+) biosynthesis; quinolinate from L-kynurenine: step 2/3.</text>
</comment>
<keyword evidence="3 4" id="KW-0663">Pyridoxal phosphate</keyword>
<dbReference type="PANTHER" id="PTHR14084:SF0">
    <property type="entry name" value="KYNURENINASE"/>
    <property type="match status" value="1"/>
</dbReference>
<dbReference type="Pfam" id="PF00266">
    <property type="entry name" value="Aminotran_5"/>
    <property type="match status" value="1"/>
</dbReference>
<feature type="modified residue" description="N6-(pyridoxal phosphate)lysine" evidence="4">
    <location>
        <position position="263"/>
    </location>
</feature>
<dbReference type="GO" id="GO:0030429">
    <property type="term" value="F:kynureninase activity"/>
    <property type="evidence" value="ECO:0007669"/>
    <property type="project" value="UniProtKB-UniRule"/>
</dbReference>
<dbReference type="GO" id="GO:0030170">
    <property type="term" value="F:pyridoxal phosphate binding"/>
    <property type="evidence" value="ECO:0007669"/>
    <property type="project" value="UniProtKB-UniRule"/>
</dbReference>
<keyword evidence="8" id="KW-1185">Reference proteome</keyword>
<dbReference type="FunFam" id="3.40.640.10:FF:000031">
    <property type="entry name" value="Kynureninase"/>
    <property type="match status" value="1"/>
</dbReference>
<dbReference type="InterPro" id="IPR015424">
    <property type="entry name" value="PyrdxlP-dep_Trfase"/>
</dbReference>
<dbReference type="UniPathway" id="UPA00334">
    <property type="reaction ID" value="UER00455"/>
</dbReference>
<feature type="binding site" evidence="4">
    <location>
        <position position="240"/>
    </location>
    <ligand>
        <name>pyridoxal 5'-phosphate</name>
        <dbReference type="ChEBI" id="CHEBI:597326"/>
    </ligand>
</feature>
<dbReference type="GO" id="GO:0097053">
    <property type="term" value="P:L-kynurenine catabolic process"/>
    <property type="evidence" value="ECO:0007669"/>
    <property type="project" value="UniProtKB-UniRule"/>
</dbReference>
<proteinExistence type="inferred from homology"/>
<feature type="binding site" evidence="4">
    <location>
        <begin position="152"/>
        <end position="155"/>
    </location>
    <ligand>
        <name>pyridoxal 5'-phosphate</name>
        <dbReference type="ChEBI" id="CHEBI:597326"/>
    </ligand>
</feature>
<feature type="binding site" evidence="4">
    <location>
        <position position="237"/>
    </location>
    <ligand>
        <name>pyridoxal 5'-phosphate</name>
        <dbReference type="ChEBI" id="CHEBI:597326"/>
    </ligand>
</feature>
<evidence type="ECO:0000256" key="4">
    <source>
        <dbReference type="HAMAP-Rule" id="MF_03017"/>
    </source>
</evidence>
<feature type="binding site" evidence="4">
    <location>
        <position position="124"/>
    </location>
    <ligand>
        <name>pyridoxal 5'-phosphate</name>
        <dbReference type="ChEBI" id="CHEBI:597326"/>
    </ligand>
</feature>
<evidence type="ECO:0000313" key="7">
    <source>
        <dbReference type="EMBL" id="OJA14854.1"/>
    </source>
</evidence>
<dbReference type="PIRSF" id="PIRSF038800">
    <property type="entry name" value="KYNU"/>
    <property type="match status" value="1"/>
</dbReference>
<comment type="catalytic activity">
    <reaction evidence="5">
        <text>3-hydroxy-L-kynurenine + H2O = 3-hydroxyanthranilate + L-alanine + H(+)</text>
        <dbReference type="Rhea" id="RHEA:25143"/>
        <dbReference type="ChEBI" id="CHEBI:15377"/>
        <dbReference type="ChEBI" id="CHEBI:15378"/>
        <dbReference type="ChEBI" id="CHEBI:36559"/>
        <dbReference type="ChEBI" id="CHEBI:57972"/>
        <dbReference type="ChEBI" id="CHEBI:58125"/>
        <dbReference type="EC" id="3.7.1.3"/>
    </reaction>
</comment>
<dbReference type="UniPathway" id="UPA00253">
    <property type="reaction ID" value="UER00329"/>
</dbReference>
<dbReference type="NCBIfam" id="TIGR01814">
    <property type="entry name" value="kynureninase"/>
    <property type="match status" value="1"/>
</dbReference>
<feature type="binding site" evidence="4">
    <location>
        <position position="315"/>
    </location>
    <ligand>
        <name>pyridoxal 5'-phosphate</name>
        <dbReference type="ChEBI" id="CHEBI:597326"/>
    </ligand>
</feature>
<comment type="subcellular location">
    <subcellularLocation>
        <location evidence="4 5">Cytoplasm</location>
    </subcellularLocation>
</comment>
<dbReference type="Pfam" id="PF22580">
    <property type="entry name" value="KYNU_C"/>
    <property type="match status" value="1"/>
</dbReference>
<dbReference type="InterPro" id="IPR000192">
    <property type="entry name" value="Aminotrans_V_dom"/>
</dbReference>
<dbReference type="InterPro" id="IPR015422">
    <property type="entry name" value="PyrdxlP-dep_Trfase_small"/>
</dbReference>
<name>A0A1J8PZY6_9AGAM</name>
<evidence type="ECO:0000256" key="1">
    <source>
        <dbReference type="ARBA" id="ARBA00022642"/>
    </source>
</evidence>
<comment type="similarity">
    <text evidence="4 5">Belongs to the kynureninase family.</text>
</comment>
<dbReference type="STRING" id="180088.A0A1J8PZY6"/>
<dbReference type="Proteomes" id="UP000183567">
    <property type="component" value="Unassembled WGS sequence"/>
</dbReference>
<feature type="binding site" evidence="4">
    <location>
        <position position="208"/>
    </location>
    <ligand>
        <name>pyridoxal 5'-phosphate</name>
        <dbReference type="ChEBI" id="CHEBI:597326"/>
    </ligand>
</feature>
<feature type="domain" description="Aminotransferase class V" evidence="6">
    <location>
        <begin position="175"/>
        <end position="290"/>
    </location>
</feature>
<dbReference type="OrthoDB" id="5978656at2759"/>
<comment type="caution">
    <text evidence="7">The sequence shown here is derived from an EMBL/GenBank/DDBJ whole genome shotgun (WGS) entry which is preliminary data.</text>
</comment>
<dbReference type="SUPFAM" id="SSF53383">
    <property type="entry name" value="PLP-dependent transferases"/>
    <property type="match status" value="1"/>
</dbReference>
<dbReference type="GO" id="GO:0043420">
    <property type="term" value="P:anthranilate metabolic process"/>
    <property type="evidence" value="ECO:0007669"/>
    <property type="project" value="UniProtKB-UniRule"/>
</dbReference>
<dbReference type="GO" id="GO:0034354">
    <property type="term" value="P:'de novo' NAD+ biosynthetic process from L-tryptophan"/>
    <property type="evidence" value="ECO:0007669"/>
    <property type="project" value="UniProtKB-UniRule"/>
</dbReference>
<dbReference type="PANTHER" id="PTHR14084">
    <property type="entry name" value="KYNURENINASE"/>
    <property type="match status" value="1"/>
</dbReference>
<evidence type="ECO:0000256" key="5">
    <source>
        <dbReference type="PIRNR" id="PIRNR038800"/>
    </source>
</evidence>
<dbReference type="Gene3D" id="3.40.640.10">
    <property type="entry name" value="Type I PLP-dependent aspartate aminotransferase-like (Major domain)"/>
    <property type="match status" value="1"/>
</dbReference>
<feature type="binding site" evidence="4">
    <location>
        <position position="125"/>
    </location>
    <ligand>
        <name>pyridoxal 5'-phosphate</name>
        <dbReference type="ChEBI" id="CHEBI:597326"/>
    </ligand>
</feature>
<evidence type="ECO:0000256" key="3">
    <source>
        <dbReference type="ARBA" id="ARBA00022898"/>
    </source>
</evidence>
<reference evidence="7 8" key="1">
    <citation type="submission" date="2016-03" db="EMBL/GenBank/DDBJ databases">
        <title>Comparative genomics of the ectomycorrhizal sister species Rhizopogon vinicolor and Rhizopogon vesiculosus (Basidiomycota: Boletales) reveals a divergence of the mating type B locus.</title>
        <authorList>
            <person name="Mujic A.B."/>
            <person name="Kuo A."/>
            <person name="Tritt A."/>
            <person name="Lipzen A."/>
            <person name="Chen C."/>
            <person name="Johnson J."/>
            <person name="Sharma A."/>
            <person name="Barry K."/>
            <person name="Grigoriev I.V."/>
            <person name="Spatafora J.W."/>
        </authorList>
    </citation>
    <scope>NUCLEOTIDE SEQUENCE [LARGE SCALE GENOMIC DNA]</scope>
    <source>
        <strain evidence="7 8">AM-OR11-056</strain>
    </source>
</reference>
<comment type="pathway">
    <text evidence="4 5">Amino-acid degradation; L-kynurenine degradation; L-alanine and anthranilate from L-kynurenine: step 1/1.</text>
</comment>
<dbReference type="GO" id="GO:0019441">
    <property type="term" value="P:L-tryptophan catabolic process to kynurenine"/>
    <property type="evidence" value="ECO:0007669"/>
    <property type="project" value="TreeGrafter"/>
</dbReference>
<dbReference type="Gene3D" id="3.90.1150.10">
    <property type="entry name" value="Aspartate Aminotransferase, domain 1"/>
    <property type="match status" value="1"/>
</dbReference>
<dbReference type="GO" id="GO:0019805">
    <property type="term" value="P:quinolinate biosynthetic process"/>
    <property type="evidence" value="ECO:0007669"/>
    <property type="project" value="UniProtKB-UniRule"/>
</dbReference>
<comment type="catalytic activity">
    <reaction evidence="4 5">
        <text>L-kynurenine + H2O = anthranilate + L-alanine + H(+)</text>
        <dbReference type="Rhea" id="RHEA:16813"/>
        <dbReference type="ChEBI" id="CHEBI:15377"/>
        <dbReference type="ChEBI" id="CHEBI:15378"/>
        <dbReference type="ChEBI" id="CHEBI:16567"/>
        <dbReference type="ChEBI" id="CHEBI:57959"/>
        <dbReference type="ChEBI" id="CHEBI:57972"/>
        <dbReference type="EC" id="3.7.1.3"/>
    </reaction>
</comment>
<keyword evidence="4 5" id="KW-0963">Cytoplasm</keyword>